<gene>
    <name evidence="2" type="ORF">L596_012788</name>
</gene>
<organism evidence="2 3">
    <name type="scientific">Steinernema carpocapsae</name>
    <name type="common">Entomopathogenic nematode</name>
    <dbReference type="NCBI Taxonomy" id="34508"/>
    <lineage>
        <taxon>Eukaryota</taxon>
        <taxon>Metazoa</taxon>
        <taxon>Ecdysozoa</taxon>
        <taxon>Nematoda</taxon>
        <taxon>Chromadorea</taxon>
        <taxon>Rhabditida</taxon>
        <taxon>Tylenchina</taxon>
        <taxon>Panagrolaimomorpha</taxon>
        <taxon>Strongyloidoidea</taxon>
        <taxon>Steinernematidae</taxon>
        <taxon>Steinernema</taxon>
    </lineage>
</organism>
<feature type="region of interest" description="Disordered" evidence="1">
    <location>
        <begin position="134"/>
        <end position="158"/>
    </location>
</feature>
<evidence type="ECO:0000256" key="1">
    <source>
        <dbReference type="SAM" id="MobiDB-lite"/>
    </source>
</evidence>
<dbReference type="Proteomes" id="UP000298663">
    <property type="component" value="Unassembled WGS sequence"/>
</dbReference>
<reference evidence="2 3" key="1">
    <citation type="journal article" date="2015" name="Genome Biol.">
        <title>Comparative genomics of Steinernema reveals deeply conserved gene regulatory networks.</title>
        <authorList>
            <person name="Dillman A.R."/>
            <person name="Macchietto M."/>
            <person name="Porter C.F."/>
            <person name="Rogers A."/>
            <person name="Williams B."/>
            <person name="Antoshechkin I."/>
            <person name="Lee M.M."/>
            <person name="Goodwin Z."/>
            <person name="Lu X."/>
            <person name="Lewis E.E."/>
            <person name="Goodrich-Blair H."/>
            <person name="Stock S.P."/>
            <person name="Adams B.J."/>
            <person name="Sternberg P.W."/>
            <person name="Mortazavi A."/>
        </authorList>
    </citation>
    <scope>NUCLEOTIDE SEQUENCE [LARGE SCALE GENOMIC DNA]</scope>
    <source>
        <strain evidence="2 3">ALL</strain>
    </source>
</reference>
<accession>A0A4U5NZ36</accession>
<feature type="region of interest" description="Disordered" evidence="1">
    <location>
        <begin position="47"/>
        <end position="86"/>
    </location>
</feature>
<name>A0A4U5NZ36_STECR</name>
<sequence length="466" mass="52799">MRSFAWKKNVSVRSFGWKKNAGVPRMRSFGWKKNAGVQECGVSAGRRTPACRGGAVSPGTASSQRDQHARDATNSRTLGLKRQRRGSSTTLSEQIFFYGSCPREIERFRSKLRFSIQNGAFCRAAMQTLDGKRCERERSEAIRSERERSEANASDQKRTRAIASKLRTALENDAYNSLYQRKNTIWYIGEHFKEDRTAYDFTGGVSRMPWEPEPPPRRDFNREFIDDLTEITMRSRREREQELLTSPYTVIKTGGGSVSSETERCDPLLQGHRAAMAAARQGLKEEPKPAAEPEETLKLVADHEAVPEPATVDNAIEIANLAGGVSRMPWELEPLPRRDYNKEFIDELTEMMCNRREREQELLTSPYTVINTGGGLVSSQTERRDPLLQGHRATMGAARQELKVEPKPVAEPEKALEPTATDNAIEIAKVLEFLTEPNSELLVDNCYIVKAQLKKVLHKFQYLMKP</sequence>
<evidence type="ECO:0000313" key="3">
    <source>
        <dbReference type="Proteomes" id="UP000298663"/>
    </source>
</evidence>
<reference evidence="2 3" key="2">
    <citation type="journal article" date="2019" name="G3 (Bethesda)">
        <title>Hybrid Assembly of the Genome of the Entomopathogenic Nematode Steinernema carpocapsae Identifies the X-Chromosome.</title>
        <authorList>
            <person name="Serra L."/>
            <person name="Macchietto M."/>
            <person name="Macias-Munoz A."/>
            <person name="McGill C.J."/>
            <person name="Rodriguez I.M."/>
            <person name="Rodriguez B."/>
            <person name="Murad R."/>
            <person name="Mortazavi A."/>
        </authorList>
    </citation>
    <scope>NUCLEOTIDE SEQUENCE [LARGE SCALE GENOMIC DNA]</scope>
    <source>
        <strain evidence="2 3">ALL</strain>
    </source>
</reference>
<comment type="caution">
    <text evidence="2">The sequence shown here is derived from an EMBL/GenBank/DDBJ whole genome shotgun (WGS) entry which is preliminary data.</text>
</comment>
<keyword evidence="3" id="KW-1185">Reference proteome</keyword>
<evidence type="ECO:0000313" key="2">
    <source>
        <dbReference type="EMBL" id="TKR88564.1"/>
    </source>
</evidence>
<proteinExistence type="predicted"/>
<protein>
    <submittedName>
        <fullName evidence="2">Uncharacterized protein</fullName>
    </submittedName>
</protein>
<dbReference type="EMBL" id="AZBU02000003">
    <property type="protein sequence ID" value="TKR88564.1"/>
    <property type="molecule type" value="Genomic_DNA"/>
</dbReference>
<dbReference type="AlphaFoldDB" id="A0A4U5NZ36"/>